<name>X0ZLE3_9ZZZZ</name>
<comment type="caution">
    <text evidence="1">The sequence shown here is derived from an EMBL/GenBank/DDBJ whole genome shotgun (WGS) entry which is preliminary data.</text>
</comment>
<dbReference type="AlphaFoldDB" id="X0ZLE3"/>
<proteinExistence type="predicted"/>
<organism evidence="1">
    <name type="scientific">marine sediment metagenome</name>
    <dbReference type="NCBI Taxonomy" id="412755"/>
    <lineage>
        <taxon>unclassified sequences</taxon>
        <taxon>metagenomes</taxon>
        <taxon>ecological metagenomes</taxon>
    </lineage>
</organism>
<gene>
    <name evidence="1" type="ORF">S01H4_15556</name>
</gene>
<dbReference type="EMBL" id="BART01006817">
    <property type="protein sequence ID" value="GAG70239.1"/>
    <property type="molecule type" value="Genomic_DNA"/>
</dbReference>
<accession>X0ZLE3</accession>
<feature type="non-terminal residue" evidence="1">
    <location>
        <position position="1"/>
    </location>
</feature>
<sequence>YLKEETKKAIDKVSKENYKNYFNYAYKKDD</sequence>
<evidence type="ECO:0000313" key="1">
    <source>
        <dbReference type="EMBL" id="GAG70239.1"/>
    </source>
</evidence>
<reference evidence="1" key="1">
    <citation type="journal article" date="2014" name="Front. Microbiol.">
        <title>High frequency of phylogenetically diverse reductive dehalogenase-homologous genes in deep subseafloor sedimentary metagenomes.</title>
        <authorList>
            <person name="Kawai M."/>
            <person name="Futagami T."/>
            <person name="Toyoda A."/>
            <person name="Takaki Y."/>
            <person name="Nishi S."/>
            <person name="Hori S."/>
            <person name="Arai W."/>
            <person name="Tsubouchi T."/>
            <person name="Morono Y."/>
            <person name="Uchiyama I."/>
            <person name="Ito T."/>
            <person name="Fujiyama A."/>
            <person name="Inagaki F."/>
            <person name="Takami H."/>
        </authorList>
    </citation>
    <scope>NUCLEOTIDE SEQUENCE</scope>
    <source>
        <strain evidence="1">Expedition CK06-06</strain>
    </source>
</reference>
<protein>
    <submittedName>
        <fullName evidence="1">Uncharacterized protein</fullName>
    </submittedName>
</protein>